<evidence type="ECO:0000313" key="1">
    <source>
        <dbReference type="EMBL" id="ODP29595.1"/>
    </source>
</evidence>
<sequence length="290" mass="34500">MKIIPHSIKPSKTVEEQLDIFKSRGLIIENEEWAKSILTHVSYYRLTAYTLSLKNGNQFNKKVTFENIYHLYEFDLKLRSLVMEVTETIEISMRTHISLTLSQKYDGMGYMYAENFMDSDKHDNFIKELNRTLELSKDVFVKHYYSKYAGEFPVWVAMEITTFGMISKLFKNLKKEDKDYIGYIYYGGIKGFYIGSWLHSISNLRNICAHYGRVYNRNFPHPPQLFKKDKPKIIDDKKVFSTILIMKYFIPNKDVWNDWLEKLKNLLDMYSEIDRTLIGFPPDWYAVLKK</sequence>
<evidence type="ECO:0008006" key="3">
    <source>
        <dbReference type="Google" id="ProtNLM"/>
    </source>
</evidence>
<dbReference type="InterPro" id="IPR011664">
    <property type="entry name" value="Abi_system_AbiD/AbiF-like"/>
</dbReference>
<accession>A0A1E3L8T2</accession>
<dbReference type="PIRSF" id="PIRSF034934">
    <property type="entry name" value="AbiF_AbiD"/>
    <property type="match status" value="1"/>
</dbReference>
<organism evidence="1 2">
    <name type="scientific">Paenibacillus nuruki</name>
    <dbReference type="NCBI Taxonomy" id="1886670"/>
    <lineage>
        <taxon>Bacteria</taxon>
        <taxon>Bacillati</taxon>
        <taxon>Bacillota</taxon>
        <taxon>Bacilli</taxon>
        <taxon>Bacillales</taxon>
        <taxon>Paenibacillaceae</taxon>
        <taxon>Paenibacillus</taxon>
    </lineage>
</organism>
<protein>
    <recommendedName>
        <fullName evidence="3">Abortive infection bacteriophage resistance protein</fullName>
    </recommendedName>
</protein>
<dbReference type="RefSeq" id="WP_069326518.1">
    <property type="nucleotide sequence ID" value="NZ_MDER01000030.1"/>
</dbReference>
<reference evidence="1 2" key="1">
    <citation type="submission" date="2016-08" db="EMBL/GenBank/DDBJ databases">
        <title>Genome sequencing of Paenibacillus sp. TI45-13ar, isolated from Korean traditional nuruk.</title>
        <authorList>
            <person name="Kim S.-J."/>
        </authorList>
    </citation>
    <scope>NUCLEOTIDE SEQUENCE [LARGE SCALE GENOMIC DNA]</scope>
    <source>
        <strain evidence="1 2">TI45-13ar</strain>
    </source>
</reference>
<comment type="caution">
    <text evidence="1">The sequence shown here is derived from an EMBL/GenBank/DDBJ whole genome shotgun (WGS) entry which is preliminary data.</text>
</comment>
<name>A0A1E3L8T2_9BACL</name>
<proteinExistence type="predicted"/>
<dbReference type="AlphaFoldDB" id="A0A1E3L8T2"/>
<dbReference type="Pfam" id="PF07751">
    <property type="entry name" value="Abi_2"/>
    <property type="match status" value="1"/>
</dbReference>
<gene>
    <name evidence="1" type="ORF">PTI45_01078</name>
</gene>
<keyword evidence="2" id="KW-1185">Reference proteome</keyword>
<evidence type="ECO:0000313" key="2">
    <source>
        <dbReference type="Proteomes" id="UP000094578"/>
    </source>
</evidence>
<dbReference type="Proteomes" id="UP000094578">
    <property type="component" value="Unassembled WGS sequence"/>
</dbReference>
<dbReference type="EMBL" id="MDER01000030">
    <property type="protein sequence ID" value="ODP29595.1"/>
    <property type="molecule type" value="Genomic_DNA"/>
</dbReference>
<dbReference type="InterPro" id="IPR017034">
    <property type="entry name" value="Abi_system_AbiD/AbiF"/>
</dbReference>